<keyword evidence="1" id="KW-1133">Transmembrane helix</keyword>
<evidence type="ECO:0000313" key="4">
    <source>
        <dbReference type="Proteomes" id="UP001595579"/>
    </source>
</evidence>
<evidence type="ECO:0000259" key="2">
    <source>
        <dbReference type="Pfam" id="PF00884"/>
    </source>
</evidence>
<dbReference type="Gene3D" id="3.40.720.10">
    <property type="entry name" value="Alkaline Phosphatase, subunit A"/>
    <property type="match status" value="1"/>
</dbReference>
<comment type="caution">
    <text evidence="3">The sequence shown here is derived from an EMBL/GenBank/DDBJ whole genome shotgun (WGS) entry which is preliminary data.</text>
</comment>
<feature type="transmembrane region" description="Helical" evidence="1">
    <location>
        <begin position="58"/>
        <end position="80"/>
    </location>
</feature>
<feature type="transmembrane region" description="Helical" evidence="1">
    <location>
        <begin position="32"/>
        <end position="51"/>
    </location>
</feature>
<keyword evidence="4" id="KW-1185">Reference proteome</keyword>
<protein>
    <submittedName>
        <fullName evidence="3">Sulfatase-like hydrolase/transferase</fullName>
    </submittedName>
</protein>
<feature type="transmembrane region" description="Helical" evidence="1">
    <location>
        <begin position="143"/>
        <end position="163"/>
    </location>
</feature>
<evidence type="ECO:0000313" key="3">
    <source>
        <dbReference type="EMBL" id="MFC3282278.1"/>
    </source>
</evidence>
<dbReference type="InterPro" id="IPR017850">
    <property type="entry name" value="Alkaline_phosphatase_core_sf"/>
</dbReference>
<evidence type="ECO:0000256" key="1">
    <source>
        <dbReference type="SAM" id="Phobius"/>
    </source>
</evidence>
<keyword evidence="1" id="KW-0812">Transmembrane</keyword>
<organism evidence="3 4">
    <name type="scientific">Litchfieldella rifensis</name>
    <dbReference type="NCBI Taxonomy" id="762643"/>
    <lineage>
        <taxon>Bacteria</taxon>
        <taxon>Pseudomonadati</taxon>
        <taxon>Pseudomonadota</taxon>
        <taxon>Gammaproteobacteria</taxon>
        <taxon>Oceanospirillales</taxon>
        <taxon>Halomonadaceae</taxon>
        <taxon>Litchfieldella</taxon>
    </lineage>
</organism>
<keyword evidence="1" id="KW-0472">Membrane</keyword>
<feature type="transmembrane region" description="Helical" evidence="1">
    <location>
        <begin position="7"/>
        <end position="26"/>
    </location>
</feature>
<feature type="domain" description="Sulfatase N-terminal" evidence="2">
    <location>
        <begin position="294"/>
        <end position="469"/>
    </location>
</feature>
<sequence>MPSRSMFKWLVCGAVLNVVLLAPLWLRFGELATGWIALEAWWGVAVLVLLPAWRWRPVLCWGLVVLVMLVVLVGLGDTAMHLALGRALNLYFDVPLLLSIYHLLVGSLGTLLAVAVCVVMLAMLVGLATLLARWLRRLPRVRLGTPIGMAAGVMLLASTLLMVGEMNDRRLVAIVRMPVLDTLVFQARQVLETHRERRAFIATLEASPKSVRVLEGLRDKDVILAFIESYGISAITDERYGKVLVPRLEELAQRLETAGLSVVSGTLASPTRGGQSWLAHATTLSGRWIDNQLWYRLMLDSDQATLIDDFRATGHTTVAVTPAITRPWPEGRAYGFDQIHAAADIDYAGPPLNWVTMPDQFTLHHFQQRIREPHEEPLFAQLVLISSHAPWVPILPLLEDWDTVGDGSIFARWVDAGEPPEVLWQDLERVREHFALSVDYAVNATLRWAEDFVDDQTLMIVVGDHQPALLITGDDASAGVPVHVISGDARLLKPFLARGFVAGTLPPTTTERPRMDLVRHWLHEDFGAPR</sequence>
<dbReference type="RefSeq" id="WP_386770871.1">
    <property type="nucleotide sequence ID" value="NZ_JBHRUG010000002.1"/>
</dbReference>
<gene>
    <name evidence="3" type="ORF">ACFOEV_01470</name>
</gene>
<dbReference type="InterPro" id="IPR000917">
    <property type="entry name" value="Sulfatase_N"/>
</dbReference>
<dbReference type="SUPFAM" id="SSF53649">
    <property type="entry name" value="Alkaline phosphatase-like"/>
    <property type="match status" value="1"/>
</dbReference>
<reference evidence="4" key="1">
    <citation type="journal article" date="2019" name="Int. J. Syst. Evol. Microbiol.">
        <title>The Global Catalogue of Microorganisms (GCM) 10K type strain sequencing project: providing services to taxonomists for standard genome sequencing and annotation.</title>
        <authorList>
            <consortium name="The Broad Institute Genomics Platform"/>
            <consortium name="The Broad Institute Genome Sequencing Center for Infectious Disease"/>
            <person name="Wu L."/>
            <person name="Ma J."/>
        </authorList>
    </citation>
    <scope>NUCLEOTIDE SEQUENCE [LARGE SCALE GENOMIC DNA]</scope>
    <source>
        <strain evidence="4">CECT 7698</strain>
    </source>
</reference>
<name>A0ABV7LJS7_9GAMM</name>
<dbReference type="Pfam" id="PF00884">
    <property type="entry name" value="Sulfatase"/>
    <property type="match status" value="1"/>
</dbReference>
<accession>A0ABV7LJS7</accession>
<dbReference type="Proteomes" id="UP001595579">
    <property type="component" value="Unassembled WGS sequence"/>
</dbReference>
<feature type="transmembrane region" description="Helical" evidence="1">
    <location>
        <begin position="100"/>
        <end position="131"/>
    </location>
</feature>
<dbReference type="EMBL" id="JBHRUG010000002">
    <property type="protein sequence ID" value="MFC3282278.1"/>
    <property type="molecule type" value="Genomic_DNA"/>
</dbReference>
<proteinExistence type="predicted"/>